<dbReference type="GeneID" id="78412118"/>
<dbReference type="PANTHER" id="PTHR30040">
    <property type="entry name" value="THIAMINE BIOSYNTHESIS LIPOPROTEIN APBE"/>
    <property type="match status" value="1"/>
</dbReference>
<sequence>MGTVIELKIAHPEGERLVAEVFEQLKRYEHRFSANDPTSELMAVNLAAGKHAVAVHPEIFHLVKLGLENSLAAGSRMNILIGPVVQTWRVGFSDARVPTDEEIKAKLQLTDATKVELDEASQTIFLLEEGMRIDLGCIAKGYIADLVMQQLKELGVTSALINLGGNVLTLGPAIHHEDGNWWIGIQNPKLLRGENVALLPIQEESIVTSGVYERVLEVDGKKYHHILDPNTGYPAETDVASLTIVSKQSVDCEIWTTRLFGKKAHEILFEVEQNPNIEAVLILDDDRIFYTSGLASKIQLLERKYSNG</sequence>
<dbReference type="GO" id="GO:0016740">
    <property type="term" value="F:transferase activity"/>
    <property type="evidence" value="ECO:0007669"/>
    <property type="project" value="UniProtKB-UniRule"/>
</dbReference>
<accession>C8NHH7</accession>
<dbReference type="Pfam" id="PF02424">
    <property type="entry name" value="ApbE"/>
    <property type="match status" value="1"/>
</dbReference>
<dbReference type="InterPro" id="IPR024932">
    <property type="entry name" value="ApbE"/>
</dbReference>
<evidence type="ECO:0000313" key="12">
    <source>
        <dbReference type="EMBL" id="EEW37154.1"/>
    </source>
</evidence>
<evidence type="ECO:0000256" key="6">
    <source>
        <dbReference type="ARBA" id="ARBA00022827"/>
    </source>
</evidence>
<dbReference type="PIRSF" id="PIRSF006268">
    <property type="entry name" value="ApbE"/>
    <property type="match status" value="1"/>
</dbReference>
<keyword evidence="3 10" id="KW-0285">Flavoprotein</keyword>
<keyword evidence="6 10" id="KW-0274">FAD</keyword>
<dbReference type="EC" id="2.7.1.180" evidence="1 10"/>
<evidence type="ECO:0000256" key="9">
    <source>
        <dbReference type="ARBA" id="ARBA00048540"/>
    </source>
</evidence>
<evidence type="ECO:0000256" key="10">
    <source>
        <dbReference type="PIRNR" id="PIRNR006268"/>
    </source>
</evidence>
<keyword evidence="5 10" id="KW-0479">Metal-binding</keyword>
<evidence type="ECO:0000256" key="2">
    <source>
        <dbReference type="ARBA" id="ARBA00016337"/>
    </source>
</evidence>
<dbReference type="PANTHER" id="PTHR30040:SF2">
    <property type="entry name" value="FAD:PROTEIN FMN TRANSFERASE"/>
    <property type="match status" value="1"/>
</dbReference>
<keyword evidence="13" id="KW-1185">Reference proteome</keyword>
<feature type="binding site" evidence="11">
    <location>
        <position position="257"/>
    </location>
    <ligand>
        <name>Mg(2+)</name>
        <dbReference type="ChEBI" id="CHEBI:18420"/>
    </ligand>
</feature>
<dbReference type="STRING" id="638301.HMPREF0444_1372"/>
<evidence type="ECO:0000256" key="8">
    <source>
        <dbReference type="ARBA" id="ARBA00031306"/>
    </source>
</evidence>
<gene>
    <name evidence="12" type="primary">apbE</name>
    <name evidence="12" type="ORF">HMPREF0444_1372</name>
</gene>
<evidence type="ECO:0000313" key="13">
    <source>
        <dbReference type="Proteomes" id="UP000005926"/>
    </source>
</evidence>
<dbReference type="Proteomes" id="UP000005926">
    <property type="component" value="Unassembled WGS sequence"/>
</dbReference>
<proteinExistence type="inferred from homology"/>
<protein>
    <recommendedName>
        <fullName evidence="2 10">FAD:protein FMN transferase</fullName>
        <ecNumber evidence="1 10">2.7.1.180</ecNumber>
    </recommendedName>
    <alternativeName>
        <fullName evidence="8 10">Flavin transferase</fullName>
    </alternativeName>
</protein>
<evidence type="ECO:0000256" key="11">
    <source>
        <dbReference type="PIRSR" id="PIRSR006268-2"/>
    </source>
</evidence>
<reference evidence="12 13" key="1">
    <citation type="submission" date="2009-08" db="EMBL/GenBank/DDBJ databases">
        <authorList>
            <person name="Muzny D."/>
            <person name="Qin X."/>
            <person name="Deng J."/>
            <person name="Jiang H."/>
            <person name="Liu Y."/>
            <person name="Qu J."/>
            <person name="Song X.-Z."/>
            <person name="Zhang L."/>
            <person name="Thornton R."/>
            <person name="Coyle M."/>
            <person name="Francisco L."/>
            <person name="Jackson L."/>
            <person name="Javaid M."/>
            <person name="Korchina V."/>
            <person name="Kovar C."/>
            <person name="Mata R."/>
            <person name="Mathew T."/>
            <person name="Ngo R."/>
            <person name="Nguyen L."/>
            <person name="Nguyen N."/>
            <person name="Okwuonu G."/>
            <person name="Ongeri F."/>
            <person name="Pham C."/>
            <person name="Simmons D."/>
            <person name="Wilczek-Boney K."/>
            <person name="Hale W."/>
            <person name="Jakkamsetti A."/>
            <person name="Pham P."/>
            <person name="Ruth R."/>
            <person name="San Lucas F."/>
            <person name="Warren J."/>
            <person name="Zhang J."/>
            <person name="Zhao Z."/>
            <person name="Zhou C."/>
            <person name="Zhu D."/>
            <person name="Lee S."/>
            <person name="Bess C."/>
            <person name="Blankenburg K."/>
            <person name="Forbes L."/>
            <person name="Fu Q."/>
            <person name="Gubbala S."/>
            <person name="Hirani K."/>
            <person name="Jayaseelan J.C."/>
            <person name="Lara F."/>
            <person name="Munidasa M."/>
            <person name="Palculict T."/>
            <person name="Patil S."/>
            <person name="Pu L.-L."/>
            <person name="Saada N."/>
            <person name="Tang L."/>
            <person name="Weissenberger G."/>
            <person name="Zhu Y."/>
            <person name="Hemphill L."/>
            <person name="Shang Y."/>
            <person name="Youmans B."/>
            <person name="Ayvaz T."/>
            <person name="Ross M."/>
            <person name="Santibanez J."/>
            <person name="Aqrawi P."/>
            <person name="Gross S."/>
            <person name="Joshi V."/>
            <person name="Fowler G."/>
            <person name="Nazareth L."/>
            <person name="Reid J."/>
            <person name="Worley K."/>
            <person name="Petrosino J."/>
            <person name="Highlander S."/>
            <person name="Gibbs R."/>
        </authorList>
    </citation>
    <scope>NUCLEOTIDE SEQUENCE [LARGE SCALE GENOMIC DNA]</scope>
    <source>
        <strain evidence="12 13">ATCC 49175</strain>
    </source>
</reference>
<keyword evidence="4 10" id="KW-0808">Transferase</keyword>
<comment type="cofactor">
    <cofactor evidence="11">
        <name>Mg(2+)</name>
        <dbReference type="ChEBI" id="CHEBI:18420"/>
    </cofactor>
    <cofactor evidence="11">
        <name>Mn(2+)</name>
        <dbReference type="ChEBI" id="CHEBI:29035"/>
    </cofactor>
    <text evidence="11">Magnesium. Can also use manganese.</text>
</comment>
<dbReference type="EMBL" id="ACKZ01000020">
    <property type="protein sequence ID" value="EEW37154.1"/>
    <property type="molecule type" value="Genomic_DNA"/>
</dbReference>
<dbReference type="AlphaFoldDB" id="C8NHH7"/>
<comment type="catalytic activity">
    <reaction evidence="9 10">
        <text>L-threonyl-[protein] + FAD = FMN-L-threonyl-[protein] + AMP + H(+)</text>
        <dbReference type="Rhea" id="RHEA:36847"/>
        <dbReference type="Rhea" id="RHEA-COMP:11060"/>
        <dbReference type="Rhea" id="RHEA-COMP:11061"/>
        <dbReference type="ChEBI" id="CHEBI:15378"/>
        <dbReference type="ChEBI" id="CHEBI:30013"/>
        <dbReference type="ChEBI" id="CHEBI:57692"/>
        <dbReference type="ChEBI" id="CHEBI:74257"/>
        <dbReference type="ChEBI" id="CHEBI:456215"/>
        <dbReference type="EC" id="2.7.1.180"/>
    </reaction>
</comment>
<evidence type="ECO:0000256" key="5">
    <source>
        <dbReference type="ARBA" id="ARBA00022723"/>
    </source>
</evidence>
<evidence type="ECO:0000256" key="4">
    <source>
        <dbReference type="ARBA" id="ARBA00022679"/>
    </source>
</evidence>
<evidence type="ECO:0000256" key="1">
    <source>
        <dbReference type="ARBA" id="ARBA00011955"/>
    </source>
</evidence>
<dbReference type="InterPro" id="IPR003374">
    <property type="entry name" value="ApbE-like_sf"/>
</dbReference>
<dbReference type="Gene3D" id="3.10.520.10">
    <property type="entry name" value="ApbE-like domains"/>
    <property type="match status" value="1"/>
</dbReference>
<organism evidence="12 13">
    <name type="scientific">Granulicatella adiacens ATCC 49175</name>
    <dbReference type="NCBI Taxonomy" id="638301"/>
    <lineage>
        <taxon>Bacteria</taxon>
        <taxon>Bacillati</taxon>
        <taxon>Bacillota</taxon>
        <taxon>Bacilli</taxon>
        <taxon>Lactobacillales</taxon>
        <taxon>Carnobacteriaceae</taxon>
        <taxon>Granulicatella</taxon>
    </lineage>
</organism>
<keyword evidence="7 10" id="KW-0460">Magnesium</keyword>
<comment type="caution">
    <text evidence="12">The sequence shown here is derived from an EMBL/GenBank/DDBJ whole genome shotgun (WGS) entry which is preliminary data.</text>
</comment>
<dbReference type="eggNOG" id="COG1477">
    <property type="taxonomic scope" value="Bacteria"/>
</dbReference>
<evidence type="ECO:0000256" key="7">
    <source>
        <dbReference type="ARBA" id="ARBA00022842"/>
    </source>
</evidence>
<dbReference type="GO" id="GO:0046872">
    <property type="term" value="F:metal ion binding"/>
    <property type="evidence" value="ECO:0007669"/>
    <property type="project" value="UniProtKB-UniRule"/>
</dbReference>
<name>C8NHH7_9LACT</name>
<dbReference type="RefSeq" id="WP_005607756.1">
    <property type="nucleotide sequence ID" value="NZ_CP102283.1"/>
</dbReference>
<comment type="similarity">
    <text evidence="10">Belongs to the ApbE family.</text>
</comment>
<evidence type="ECO:0000256" key="3">
    <source>
        <dbReference type="ARBA" id="ARBA00022630"/>
    </source>
</evidence>
<dbReference type="HOGENOM" id="CLU_044403_1_0_9"/>
<dbReference type="SUPFAM" id="SSF143631">
    <property type="entry name" value="ApbE-like"/>
    <property type="match status" value="1"/>
</dbReference>